<dbReference type="PANTHER" id="PTHR43128:SF16">
    <property type="entry name" value="L-LACTATE DEHYDROGENASE"/>
    <property type="match status" value="1"/>
</dbReference>
<keyword evidence="3 5" id="KW-0520">NAD</keyword>
<dbReference type="InterPro" id="IPR036291">
    <property type="entry name" value="NAD(P)-bd_dom_sf"/>
</dbReference>
<evidence type="ECO:0000256" key="1">
    <source>
        <dbReference type="ARBA" id="ARBA00006054"/>
    </source>
</evidence>
<comment type="caution">
    <text evidence="9">The sequence shown here is derived from an EMBL/GenBank/DDBJ whole genome shotgun (WGS) entry which is preliminary data.</text>
</comment>
<feature type="binding site" evidence="5">
    <location>
        <position position="103"/>
    </location>
    <ligand>
        <name>NAD(+)</name>
        <dbReference type="ChEBI" id="CHEBI:57540"/>
    </ligand>
</feature>
<evidence type="ECO:0000256" key="5">
    <source>
        <dbReference type="PIRSR" id="PIRSR000102-3"/>
    </source>
</evidence>
<evidence type="ECO:0000259" key="8">
    <source>
        <dbReference type="Pfam" id="PF02866"/>
    </source>
</evidence>
<dbReference type="PANTHER" id="PTHR43128">
    <property type="entry name" value="L-2-HYDROXYCARBOXYLATE DEHYDROGENASE (NAD(P)(+))"/>
    <property type="match status" value="1"/>
</dbReference>
<dbReference type="Pfam" id="PF02866">
    <property type="entry name" value="Ldh_1_C"/>
    <property type="match status" value="1"/>
</dbReference>
<proteinExistence type="inferred from homology"/>
<evidence type="ECO:0000313" key="10">
    <source>
        <dbReference type="Proteomes" id="UP000622547"/>
    </source>
</evidence>
<name>A0A8J3XFM5_9ACTN</name>
<dbReference type="InterPro" id="IPR015955">
    <property type="entry name" value="Lactate_DH/Glyco_Ohase_4_C"/>
</dbReference>
<evidence type="ECO:0000256" key="2">
    <source>
        <dbReference type="ARBA" id="ARBA00023002"/>
    </source>
</evidence>
<dbReference type="PIRSF" id="PIRSF000102">
    <property type="entry name" value="Lac_mal_DH"/>
    <property type="match status" value="1"/>
</dbReference>
<dbReference type="InterPro" id="IPR001236">
    <property type="entry name" value="Lactate/malate_DH_N"/>
</dbReference>
<feature type="domain" description="Lactate/malate dehydrogenase C-terminal" evidence="8">
    <location>
        <begin position="151"/>
        <end position="308"/>
    </location>
</feature>
<dbReference type="InterPro" id="IPR022383">
    <property type="entry name" value="Lactate/malate_DH_C"/>
</dbReference>
<evidence type="ECO:0000256" key="6">
    <source>
        <dbReference type="RuleBase" id="RU003369"/>
    </source>
</evidence>
<evidence type="ECO:0000256" key="3">
    <source>
        <dbReference type="ARBA" id="ARBA00023027"/>
    </source>
</evidence>
<sequence>MVSKVGVVGVGAVGAATVLSLIERDGMCCEIVLVDLDARRAAGVAADMRYATPLAPTVAVRAGGYDDLTGAAIVIITAGLNERAGGATDRSDPEGRLRLIGANAKVYADIVPRVVAVAPEAVLMVVTDPPDPLAVLTRRLAGHDRVFSTGTLIDSLRFRVHLAERLRVRPRDVQAMVVGEHGTSEVLLWSSASVGGIPVLDLLTRCGEPVDRVRQEIEDDIRYANIRIIEGTGASQYGIGVVSALLVEAVLRDERAVLPVAAYYPPYETTLSLVSVLGAGGVQQMYEPAMSPDERAGLHRSVAALREAAGRALAVLPDGA</sequence>
<keyword evidence="10" id="KW-1185">Reference proteome</keyword>
<feature type="binding site" evidence="5">
    <location>
        <position position="35"/>
    </location>
    <ligand>
        <name>NAD(+)</name>
        <dbReference type="ChEBI" id="CHEBI:57540"/>
    </ligand>
</feature>
<dbReference type="Pfam" id="PF00056">
    <property type="entry name" value="Ldh_1_N"/>
    <property type="match status" value="1"/>
</dbReference>
<evidence type="ECO:0000256" key="4">
    <source>
        <dbReference type="PIRSR" id="PIRSR000102-1"/>
    </source>
</evidence>
<evidence type="ECO:0000259" key="7">
    <source>
        <dbReference type="Pfam" id="PF00056"/>
    </source>
</evidence>
<dbReference type="InterPro" id="IPR001557">
    <property type="entry name" value="L-lactate/malate_DH"/>
</dbReference>
<dbReference type="Gene3D" id="3.40.50.720">
    <property type="entry name" value="NAD(P)-binding Rossmann-like Domain"/>
    <property type="match status" value="1"/>
</dbReference>
<comment type="similarity">
    <text evidence="1">Belongs to the LDH/MDH superfamily. LDH family.</text>
</comment>
<protein>
    <submittedName>
        <fullName evidence="9">L-lactate dehydrogenase</fullName>
    </submittedName>
</protein>
<reference evidence="9 10" key="1">
    <citation type="submission" date="2021-01" db="EMBL/GenBank/DDBJ databases">
        <title>Whole genome shotgun sequence of Planotetraspora phitsanulokensis NBRC 104273.</title>
        <authorList>
            <person name="Komaki H."/>
            <person name="Tamura T."/>
        </authorList>
    </citation>
    <scope>NUCLEOTIDE SEQUENCE [LARGE SCALE GENOMIC DNA]</scope>
    <source>
        <strain evidence="9 10">NBRC 104273</strain>
    </source>
</reference>
<dbReference type="AlphaFoldDB" id="A0A8J3XFM5"/>
<dbReference type="SUPFAM" id="SSF56327">
    <property type="entry name" value="LDH C-terminal domain-like"/>
    <property type="match status" value="1"/>
</dbReference>
<keyword evidence="2 6" id="KW-0560">Oxidoreductase</keyword>
<gene>
    <name evidence="9" type="primary">ldh</name>
    <name evidence="9" type="ORF">Pph01_48650</name>
</gene>
<dbReference type="EMBL" id="BOOP01000022">
    <property type="protein sequence ID" value="GII39862.1"/>
    <property type="molecule type" value="Genomic_DNA"/>
</dbReference>
<dbReference type="GO" id="GO:0004459">
    <property type="term" value="F:L-lactate dehydrogenase (NAD+) activity"/>
    <property type="evidence" value="ECO:0007669"/>
    <property type="project" value="TreeGrafter"/>
</dbReference>
<dbReference type="Proteomes" id="UP000622547">
    <property type="component" value="Unassembled WGS sequence"/>
</dbReference>
<feature type="active site" description="Proton acceptor" evidence="4">
    <location>
        <position position="181"/>
    </location>
</feature>
<organism evidence="9 10">
    <name type="scientific">Planotetraspora phitsanulokensis</name>
    <dbReference type="NCBI Taxonomy" id="575192"/>
    <lineage>
        <taxon>Bacteria</taxon>
        <taxon>Bacillati</taxon>
        <taxon>Actinomycetota</taxon>
        <taxon>Actinomycetes</taxon>
        <taxon>Streptosporangiales</taxon>
        <taxon>Streptosporangiaceae</taxon>
        <taxon>Planotetraspora</taxon>
    </lineage>
</organism>
<dbReference type="PRINTS" id="PR00086">
    <property type="entry name" value="LLDHDRGNASE"/>
</dbReference>
<accession>A0A8J3XFM5</accession>
<dbReference type="SUPFAM" id="SSF51735">
    <property type="entry name" value="NAD(P)-binding Rossmann-fold domains"/>
    <property type="match status" value="1"/>
</dbReference>
<feature type="binding site" evidence="5">
    <location>
        <begin position="9"/>
        <end position="14"/>
    </location>
    <ligand>
        <name>NAD(+)</name>
        <dbReference type="ChEBI" id="CHEBI:57540"/>
    </ligand>
</feature>
<evidence type="ECO:0000313" key="9">
    <source>
        <dbReference type="EMBL" id="GII39862.1"/>
    </source>
</evidence>
<dbReference type="Gene3D" id="3.90.110.10">
    <property type="entry name" value="Lactate dehydrogenase/glycoside hydrolase, family 4, C-terminal"/>
    <property type="match status" value="1"/>
</dbReference>
<feature type="domain" description="Lactate/malate dehydrogenase N-terminal" evidence="7">
    <location>
        <begin position="4"/>
        <end position="143"/>
    </location>
</feature>
<dbReference type="GO" id="GO:0006089">
    <property type="term" value="P:lactate metabolic process"/>
    <property type="evidence" value="ECO:0007669"/>
    <property type="project" value="TreeGrafter"/>
</dbReference>